<reference evidence="3" key="1">
    <citation type="journal article" date="2014" name="Genome Biol. Evol.">
        <title>Pangenome evidence for extensive interdomain horizontal transfer affecting lineage core and shell genes in uncultured planktonic thaumarchaeota and euryarchaeota.</title>
        <authorList>
            <person name="Deschamps P."/>
            <person name="Zivanovic Y."/>
            <person name="Moreira D."/>
            <person name="Rodriguez-Valera F."/>
            <person name="Lopez-Garcia P."/>
        </authorList>
    </citation>
    <scope>NUCLEOTIDE SEQUENCE</scope>
</reference>
<dbReference type="Gene3D" id="3.40.50.300">
    <property type="entry name" value="P-loop containing nucleotide triphosphate hydrolases"/>
    <property type="match status" value="1"/>
</dbReference>
<evidence type="ECO:0000256" key="1">
    <source>
        <dbReference type="ARBA" id="ARBA00022801"/>
    </source>
</evidence>
<dbReference type="GO" id="GO:0031297">
    <property type="term" value="P:replication fork processing"/>
    <property type="evidence" value="ECO:0007669"/>
    <property type="project" value="TreeGrafter"/>
</dbReference>
<dbReference type="PANTHER" id="PTHR45766">
    <property type="entry name" value="DNA ANNEALING HELICASE AND ENDONUCLEASE ZRANB3 FAMILY MEMBER"/>
    <property type="match status" value="1"/>
</dbReference>
<dbReference type="Pfam" id="PF00176">
    <property type="entry name" value="SNF2-rel_dom"/>
    <property type="match status" value="1"/>
</dbReference>
<dbReference type="GO" id="GO:0005524">
    <property type="term" value="F:ATP binding"/>
    <property type="evidence" value="ECO:0007669"/>
    <property type="project" value="InterPro"/>
</dbReference>
<organism evidence="3">
    <name type="scientific">uncultured marine thaumarchaeote KM3_95_D02</name>
    <dbReference type="NCBI Taxonomy" id="1456347"/>
    <lineage>
        <taxon>Archaea</taxon>
        <taxon>Nitrososphaerota</taxon>
        <taxon>environmental samples</taxon>
    </lineage>
</organism>
<dbReference type="PANTHER" id="PTHR45766:SF6">
    <property type="entry name" value="SWI_SNF-RELATED MATRIX-ASSOCIATED ACTIN-DEPENDENT REGULATOR OF CHROMATIN SUBFAMILY A-LIKE PROTEIN 1"/>
    <property type="match status" value="1"/>
</dbReference>
<dbReference type="InterPro" id="IPR000330">
    <property type="entry name" value="SNF2_N"/>
</dbReference>
<dbReference type="PROSITE" id="PS51194">
    <property type="entry name" value="HELICASE_CTER"/>
    <property type="match status" value="1"/>
</dbReference>
<feature type="domain" description="Helicase C-terminal" evidence="2">
    <location>
        <begin position="183"/>
        <end position="371"/>
    </location>
</feature>
<keyword evidence="1" id="KW-0378">Hydrolase</keyword>
<dbReference type="InterPro" id="IPR001650">
    <property type="entry name" value="Helicase_C-like"/>
</dbReference>
<dbReference type="AlphaFoldDB" id="A0A075I4K7"/>
<sequence length="402" mass="46730">MVIADESHHFKNFLSERATALLQLAHHAKKRMILTGTMMPKELNDLYSQFTFLYPDEEILDDFEQFKFKYPQEEADSLIDLSQTLSPFFTRISKQALQLPEQTFNPPIVLEMNPIQQRIYDVLADNIRRNDPGYRQDVVLLNEWRRRAIVFLIEAATDPSLLPTTNQFTENNSYKTDGVALDELLQNYEELEGEFPKKLETTLELAQQTINNNGKVIIWCSFIHTINKLAKLFEKQNTHAIEIYGQIPKDDEEDENDNREKRLEKFKTNDDYNVLIANPASLAESVSLHHECHHAIYLDRTFNGGHYMQSLERIHRVGLDPKAVTRYDVLQSAMSIDQVISDRLGLKKRRLEEFLNSADLETMRFQQEDTSKDFANPVGEEGELAEDFDAVLDHIDRDVKDF</sequence>
<evidence type="ECO:0000313" key="3">
    <source>
        <dbReference type="EMBL" id="AIF20843.1"/>
    </source>
</evidence>
<dbReference type="EMBL" id="KF901177">
    <property type="protein sequence ID" value="AIF20843.1"/>
    <property type="molecule type" value="Genomic_DNA"/>
</dbReference>
<dbReference type="SUPFAM" id="SSF52540">
    <property type="entry name" value="P-loop containing nucleoside triphosphate hydrolases"/>
    <property type="match status" value="1"/>
</dbReference>
<dbReference type="InterPro" id="IPR038718">
    <property type="entry name" value="SNF2-like_sf"/>
</dbReference>
<name>A0A075I4K7_9ARCH</name>
<accession>A0A075I4K7</accession>
<dbReference type="InterPro" id="IPR027417">
    <property type="entry name" value="P-loop_NTPase"/>
</dbReference>
<evidence type="ECO:0000259" key="2">
    <source>
        <dbReference type="PROSITE" id="PS51194"/>
    </source>
</evidence>
<dbReference type="Pfam" id="PF00271">
    <property type="entry name" value="Helicase_C"/>
    <property type="match status" value="1"/>
</dbReference>
<protein>
    <submittedName>
        <fullName evidence="3">SNF2-related protein</fullName>
    </submittedName>
</protein>
<proteinExistence type="predicted"/>
<dbReference type="GO" id="GO:0016787">
    <property type="term" value="F:hydrolase activity"/>
    <property type="evidence" value="ECO:0007669"/>
    <property type="project" value="UniProtKB-KW"/>
</dbReference>
<dbReference type="GO" id="GO:0006281">
    <property type="term" value="P:DNA repair"/>
    <property type="evidence" value="ECO:0007669"/>
    <property type="project" value="TreeGrafter"/>
</dbReference>
<dbReference type="Gene3D" id="3.40.50.10810">
    <property type="entry name" value="Tandem AAA-ATPase domain"/>
    <property type="match status" value="1"/>
</dbReference>